<evidence type="ECO:0000313" key="2">
    <source>
        <dbReference type="WBParaSite" id="ES5_v2.g20830.t1"/>
    </source>
</evidence>
<accession>A0AC34FUZ0</accession>
<dbReference type="WBParaSite" id="ES5_v2.g20830.t1">
    <property type="protein sequence ID" value="ES5_v2.g20830.t1"/>
    <property type="gene ID" value="ES5_v2.g20830"/>
</dbReference>
<organism evidence="1 2">
    <name type="scientific">Panagrolaimus sp. ES5</name>
    <dbReference type="NCBI Taxonomy" id="591445"/>
    <lineage>
        <taxon>Eukaryota</taxon>
        <taxon>Metazoa</taxon>
        <taxon>Ecdysozoa</taxon>
        <taxon>Nematoda</taxon>
        <taxon>Chromadorea</taxon>
        <taxon>Rhabditida</taxon>
        <taxon>Tylenchina</taxon>
        <taxon>Panagrolaimomorpha</taxon>
        <taxon>Panagrolaimoidea</taxon>
        <taxon>Panagrolaimidae</taxon>
        <taxon>Panagrolaimus</taxon>
    </lineage>
</organism>
<name>A0AC34FUZ0_9BILA</name>
<reference evidence="2" key="1">
    <citation type="submission" date="2022-11" db="UniProtKB">
        <authorList>
            <consortium name="WormBaseParasite"/>
        </authorList>
    </citation>
    <scope>IDENTIFICATION</scope>
</reference>
<dbReference type="Proteomes" id="UP000887579">
    <property type="component" value="Unplaced"/>
</dbReference>
<proteinExistence type="predicted"/>
<evidence type="ECO:0000313" key="1">
    <source>
        <dbReference type="Proteomes" id="UP000887579"/>
    </source>
</evidence>
<protein>
    <submittedName>
        <fullName evidence="2">Ovule protein</fullName>
    </submittedName>
</protein>
<sequence>MKSTIKKTWNSPNLFASGSLLVIENLFEFPRQQEDQSIRPEIMSFSSSQRLLNPNDSNVSLTLHKLL</sequence>